<comment type="caution">
    <text evidence="2">The sequence shown here is derived from an EMBL/GenBank/DDBJ whole genome shotgun (WGS) entry which is preliminary data.</text>
</comment>
<dbReference type="Proteomes" id="UP001235760">
    <property type="component" value="Unassembled WGS sequence"/>
</dbReference>
<evidence type="ECO:0000313" key="2">
    <source>
        <dbReference type="EMBL" id="MDP4300550.1"/>
    </source>
</evidence>
<organism evidence="2 3">
    <name type="scientific">Leptothrix discophora</name>
    <dbReference type="NCBI Taxonomy" id="89"/>
    <lineage>
        <taxon>Bacteria</taxon>
        <taxon>Pseudomonadati</taxon>
        <taxon>Pseudomonadota</taxon>
        <taxon>Betaproteobacteria</taxon>
        <taxon>Burkholderiales</taxon>
        <taxon>Sphaerotilaceae</taxon>
        <taxon>Leptothrix</taxon>
    </lineage>
</organism>
<dbReference type="RefSeq" id="WP_305749100.1">
    <property type="nucleotide sequence ID" value="NZ_JAUZEE010000003.1"/>
</dbReference>
<proteinExistence type="predicted"/>
<feature type="compositionally biased region" description="Low complexity" evidence="1">
    <location>
        <begin position="216"/>
        <end position="232"/>
    </location>
</feature>
<feature type="region of interest" description="Disordered" evidence="1">
    <location>
        <begin position="172"/>
        <end position="232"/>
    </location>
</feature>
<accession>A0ABT9G236</accession>
<evidence type="ECO:0000256" key="1">
    <source>
        <dbReference type="SAM" id="MobiDB-lite"/>
    </source>
</evidence>
<sequence>MPRRPPPGTAAPHSRRGAVLLGFLVLLAASGWTVANWGQAAADERQRDAEAELLWVGQQYRAAIESYYNATPGGVKKLPVKVEELLEDKRFPTSRRHLRQAYGDPLKPGEPIKLILRAEQIVGVRSAATGLPFRRTGFPAGLEKFAEAESYADWQFVVNIRGINNLPGAPADAASGAAGSNGFGSPGSSPLQGFSNPSGGAAAQGNFGIGQGTNNPSSPLTPLRPSTPGLGR</sequence>
<gene>
    <name evidence="2" type="ORF">Q8X39_07875</name>
</gene>
<dbReference type="EMBL" id="JAUZEE010000003">
    <property type="protein sequence ID" value="MDP4300550.1"/>
    <property type="molecule type" value="Genomic_DNA"/>
</dbReference>
<evidence type="ECO:0000313" key="3">
    <source>
        <dbReference type="Proteomes" id="UP001235760"/>
    </source>
</evidence>
<keyword evidence="3" id="KW-1185">Reference proteome</keyword>
<name>A0ABT9G236_LEPDI</name>
<reference evidence="2 3" key="1">
    <citation type="submission" date="2023-08" db="EMBL/GenBank/DDBJ databases">
        <authorList>
            <person name="Roldan D.M."/>
            <person name="Menes R.J."/>
        </authorList>
    </citation>
    <scope>NUCLEOTIDE SEQUENCE [LARGE SCALE GENOMIC DNA]</scope>
    <source>
        <strain evidence="2 3">CCM 2812</strain>
    </source>
</reference>
<protein>
    <submittedName>
        <fullName evidence="2">Type II secretion system protein</fullName>
    </submittedName>
</protein>